<dbReference type="GO" id="GO:0010628">
    <property type="term" value="P:positive regulation of gene expression"/>
    <property type="evidence" value="ECO:0007669"/>
    <property type="project" value="UniProtKB-ARBA"/>
</dbReference>
<dbReference type="Gene3D" id="1.20.1270.420">
    <property type="match status" value="1"/>
</dbReference>
<keyword evidence="3" id="KW-0723">Serine/threonine-protein kinase</keyword>
<keyword evidence="5 8" id="KW-0547">Nucleotide-binding</keyword>
<evidence type="ECO:0000256" key="2">
    <source>
        <dbReference type="ARBA" id="ARBA00022490"/>
    </source>
</evidence>
<feature type="compositionally biased region" description="Basic and acidic residues" evidence="9">
    <location>
        <begin position="1"/>
        <end position="11"/>
    </location>
</feature>
<dbReference type="GO" id="GO:0009967">
    <property type="term" value="P:positive regulation of signal transduction"/>
    <property type="evidence" value="ECO:0007669"/>
    <property type="project" value="UniProtKB-ARBA"/>
</dbReference>
<dbReference type="InterPro" id="IPR011009">
    <property type="entry name" value="Kinase-like_dom_sf"/>
</dbReference>
<proteinExistence type="predicted"/>
<dbReference type="PROSITE" id="PS00107">
    <property type="entry name" value="PROTEIN_KINASE_ATP"/>
    <property type="match status" value="1"/>
</dbReference>
<dbReference type="InterPro" id="IPR017441">
    <property type="entry name" value="Protein_kinase_ATP_BS"/>
</dbReference>
<sequence length="731" mass="84481">MNTKDGSKKVPAESGATSSTQKVSLRGTENYIFYSNDKLGAGATATVFLGRHKKTGEKYALKVFFQKADARPLIIKLREFELLQTVKHENIVQFFGQEKETVTQDDIAILEYCSGSNLHSLIEQPENLCGLSEKRVLLVLKHLKDAVEYLFSNNIVHRDIKPGNILRTFTEDGREIFKLADFGAAKILSEQDEGFKSLYGTEEFLHPEIFKEALAPRQYRGSERHFKYNTDLWSIGCTIYHIATGRLPFKAHEGRKDRESLYKIITKKPDDALSAVQDPVNKKISYFTELPNDIRLSKGGKREITKILRGLLSVRRPWECGDYFRAVKDLVEKKIVYVFLFESCSICHIFVEESNFTIENLKKKIYEDNEDVLHDKRLIFNGESITHLTSIPATTKDKPIMVIPKNFIESEMQNFKLDIVLPLFQPGINCEDDLNVSKRICGMLHFFLRRSKELHHCMNILADCCSHLTAMSRKYVTTIQGKVEHLSINEQLLNYIRVSPGLRRSIQNKIDSIKDINLKLSRDIDKKPYLSSRCQDTDSCKEKISVHVFHGEKSLFIFKANKTKGKLTYNEEQIHKFERNKLAEYCALSYSILMDVCYKSWKSLSEKNHKWYRDIYRKVIYQTCEIENLIKETQELMTTVIRENQTPAENIEFDTDNKSSNSPETELVNSRKFKVVEQFTTEKIESNSLISNFEDAMKDLEVSTDYLARMVAGTTRACLHLKLLGFRRNKK</sequence>
<dbReference type="Pfam" id="PF18394">
    <property type="entry name" value="TBK1_CCD1"/>
    <property type="match status" value="1"/>
</dbReference>
<dbReference type="EMBL" id="CAJFCJ010000007">
    <property type="protein sequence ID" value="CAD5117362.1"/>
    <property type="molecule type" value="Genomic_DNA"/>
</dbReference>
<feature type="domain" description="Protein kinase" evidence="10">
    <location>
        <begin position="33"/>
        <end position="340"/>
    </location>
</feature>
<dbReference type="OrthoDB" id="10013850at2759"/>
<dbReference type="PANTHER" id="PTHR22969">
    <property type="entry name" value="IKB KINASE"/>
    <property type="match status" value="1"/>
</dbReference>
<dbReference type="Pfam" id="PF00069">
    <property type="entry name" value="Pkinase"/>
    <property type="match status" value="1"/>
</dbReference>
<protein>
    <submittedName>
        <fullName evidence="11">DgyrCDS6141</fullName>
    </submittedName>
</protein>
<dbReference type="SMART" id="SM00220">
    <property type="entry name" value="S_TKc"/>
    <property type="match status" value="1"/>
</dbReference>
<dbReference type="SUPFAM" id="SSF56112">
    <property type="entry name" value="Protein kinase-like (PK-like)"/>
    <property type="match status" value="1"/>
</dbReference>
<feature type="binding site" evidence="8">
    <location>
        <position position="62"/>
    </location>
    <ligand>
        <name>ATP</name>
        <dbReference type="ChEBI" id="CHEBI:30616"/>
    </ligand>
</feature>
<dbReference type="GO" id="GO:0004674">
    <property type="term" value="F:protein serine/threonine kinase activity"/>
    <property type="evidence" value="ECO:0007669"/>
    <property type="project" value="UniProtKB-KW"/>
</dbReference>
<evidence type="ECO:0000313" key="12">
    <source>
        <dbReference type="Proteomes" id="UP000549394"/>
    </source>
</evidence>
<dbReference type="GO" id="GO:0045089">
    <property type="term" value="P:positive regulation of innate immune response"/>
    <property type="evidence" value="ECO:0007669"/>
    <property type="project" value="UniProtKB-ARBA"/>
</dbReference>
<evidence type="ECO:0000313" key="11">
    <source>
        <dbReference type="EMBL" id="CAD5117362.1"/>
    </source>
</evidence>
<dbReference type="Gene3D" id="3.30.200.20">
    <property type="entry name" value="Phosphorylase Kinase, domain 1"/>
    <property type="match status" value="1"/>
</dbReference>
<dbReference type="AlphaFoldDB" id="A0A7I8VNT2"/>
<dbReference type="PROSITE" id="PS50011">
    <property type="entry name" value="PROTEIN_KINASE_DOM"/>
    <property type="match status" value="1"/>
</dbReference>
<dbReference type="Proteomes" id="UP000549394">
    <property type="component" value="Unassembled WGS sequence"/>
</dbReference>
<dbReference type="FunFam" id="3.30.200.20:FF:000106">
    <property type="entry name" value="serine/threonine-protein kinase TBK1 isoform X1"/>
    <property type="match status" value="1"/>
</dbReference>
<dbReference type="InterPro" id="IPR041309">
    <property type="entry name" value="TBK1_CC1"/>
</dbReference>
<dbReference type="GO" id="GO:0005524">
    <property type="term" value="F:ATP binding"/>
    <property type="evidence" value="ECO:0007669"/>
    <property type="project" value="UniProtKB-UniRule"/>
</dbReference>
<keyword evidence="4" id="KW-0808">Transferase</keyword>
<evidence type="ECO:0000256" key="9">
    <source>
        <dbReference type="SAM" id="MobiDB-lite"/>
    </source>
</evidence>
<evidence type="ECO:0000256" key="1">
    <source>
        <dbReference type="ARBA" id="ARBA00004496"/>
    </source>
</evidence>
<keyword evidence="2" id="KW-0963">Cytoplasm</keyword>
<reference evidence="11 12" key="1">
    <citation type="submission" date="2020-08" db="EMBL/GenBank/DDBJ databases">
        <authorList>
            <person name="Hejnol A."/>
        </authorList>
    </citation>
    <scope>NUCLEOTIDE SEQUENCE [LARGE SCALE GENOMIC DNA]</scope>
</reference>
<name>A0A7I8VNT2_9ANNE</name>
<dbReference type="InterPro" id="IPR051180">
    <property type="entry name" value="IKK"/>
</dbReference>
<evidence type="ECO:0000259" key="10">
    <source>
        <dbReference type="PROSITE" id="PS50011"/>
    </source>
</evidence>
<comment type="subcellular location">
    <subcellularLocation>
        <location evidence="1">Cytoplasm</location>
    </subcellularLocation>
</comment>
<dbReference type="GO" id="GO:0006950">
    <property type="term" value="P:response to stress"/>
    <property type="evidence" value="ECO:0007669"/>
    <property type="project" value="UniProtKB-ARBA"/>
</dbReference>
<evidence type="ECO:0000256" key="5">
    <source>
        <dbReference type="ARBA" id="ARBA00022741"/>
    </source>
</evidence>
<organism evidence="11 12">
    <name type="scientific">Dimorphilus gyrociliatus</name>
    <dbReference type="NCBI Taxonomy" id="2664684"/>
    <lineage>
        <taxon>Eukaryota</taxon>
        <taxon>Metazoa</taxon>
        <taxon>Spiralia</taxon>
        <taxon>Lophotrochozoa</taxon>
        <taxon>Annelida</taxon>
        <taxon>Polychaeta</taxon>
        <taxon>Polychaeta incertae sedis</taxon>
        <taxon>Dinophilidae</taxon>
        <taxon>Dimorphilus</taxon>
    </lineage>
</organism>
<evidence type="ECO:0000256" key="7">
    <source>
        <dbReference type="ARBA" id="ARBA00022840"/>
    </source>
</evidence>
<dbReference type="Gene3D" id="1.10.510.10">
    <property type="entry name" value="Transferase(Phosphotransferase) domain 1"/>
    <property type="match status" value="1"/>
</dbReference>
<dbReference type="PANTHER" id="PTHR22969:SF15">
    <property type="entry name" value="FI05319P"/>
    <property type="match status" value="1"/>
</dbReference>
<evidence type="ECO:0000256" key="3">
    <source>
        <dbReference type="ARBA" id="ARBA00022527"/>
    </source>
</evidence>
<feature type="region of interest" description="Disordered" evidence="9">
    <location>
        <begin position="1"/>
        <end position="21"/>
    </location>
</feature>
<dbReference type="GO" id="GO:0005737">
    <property type="term" value="C:cytoplasm"/>
    <property type="evidence" value="ECO:0007669"/>
    <property type="project" value="UniProtKB-SubCell"/>
</dbReference>
<keyword evidence="7 8" id="KW-0067">ATP-binding</keyword>
<evidence type="ECO:0000256" key="8">
    <source>
        <dbReference type="PROSITE-ProRule" id="PRU10141"/>
    </source>
</evidence>
<gene>
    <name evidence="11" type="ORF">DGYR_LOCUS5896</name>
</gene>
<keyword evidence="12" id="KW-1185">Reference proteome</keyword>
<dbReference type="InterPro" id="IPR000719">
    <property type="entry name" value="Prot_kinase_dom"/>
</dbReference>
<dbReference type="FunFam" id="1.10.510.10:FF:000100">
    <property type="entry name" value="inhibitor of nuclear factor kappa-B kinase subunit epsilon"/>
    <property type="match status" value="1"/>
</dbReference>
<evidence type="ECO:0000256" key="4">
    <source>
        <dbReference type="ARBA" id="ARBA00022679"/>
    </source>
</evidence>
<comment type="caution">
    <text evidence="11">The sequence shown here is derived from an EMBL/GenBank/DDBJ whole genome shotgun (WGS) entry which is preliminary data.</text>
</comment>
<keyword evidence="6" id="KW-0418">Kinase</keyword>
<evidence type="ECO:0000256" key="6">
    <source>
        <dbReference type="ARBA" id="ARBA00022777"/>
    </source>
</evidence>
<dbReference type="Gene3D" id="3.10.20.90">
    <property type="entry name" value="Phosphatidylinositol 3-kinase Catalytic Subunit, Chain A, domain 1"/>
    <property type="match status" value="1"/>
</dbReference>
<accession>A0A7I8VNT2</accession>